<evidence type="ECO:0000256" key="3">
    <source>
        <dbReference type="ARBA" id="ARBA00022729"/>
    </source>
</evidence>
<feature type="compositionally biased region" description="Basic and acidic residues" evidence="5">
    <location>
        <begin position="162"/>
        <end position="175"/>
    </location>
</feature>
<keyword evidence="1" id="KW-0134">Cell wall</keyword>
<evidence type="ECO:0000256" key="2">
    <source>
        <dbReference type="ARBA" id="ARBA00022525"/>
    </source>
</evidence>
<keyword evidence="6" id="KW-0472">Membrane</keyword>
<feature type="compositionally biased region" description="Basic and acidic residues" evidence="5">
    <location>
        <begin position="217"/>
        <end position="237"/>
    </location>
</feature>
<protein>
    <recommendedName>
        <fullName evidence="8">Gram-positive cocci surface proteins LPxTG domain-containing protein</fullName>
    </recommendedName>
</protein>
<dbReference type="EMBL" id="FIHS01000010">
    <property type="protein sequence ID" value="CYV36351.1"/>
    <property type="molecule type" value="Genomic_DNA"/>
</dbReference>
<proteinExistence type="predicted"/>
<accession>A0A116MA55</accession>
<evidence type="ECO:0000256" key="6">
    <source>
        <dbReference type="SAM" id="Phobius"/>
    </source>
</evidence>
<keyword evidence="2" id="KW-0964">Secreted</keyword>
<dbReference type="NCBIfam" id="TIGR01167">
    <property type="entry name" value="LPXTG_anchor"/>
    <property type="match status" value="1"/>
</dbReference>
<feature type="chain" id="PRO_5038987812" description="Gram-positive cocci surface proteins LPxTG domain-containing protein" evidence="7">
    <location>
        <begin position="19"/>
        <end position="294"/>
    </location>
</feature>
<dbReference type="InterPro" id="IPR019931">
    <property type="entry name" value="LPXTG_anchor"/>
</dbReference>
<feature type="compositionally biased region" description="Basic and acidic residues" evidence="5">
    <location>
        <begin position="252"/>
        <end position="261"/>
    </location>
</feature>
<feature type="transmembrane region" description="Helical" evidence="6">
    <location>
        <begin position="269"/>
        <end position="289"/>
    </location>
</feature>
<feature type="signal peptide" evidence="7">
    <location>
        <begin position="1"/>
        <end position="18"/>
    </location>
</feature>
<dbReference type="AlphaFoldDB" id="A0A116MA55"/>
<reference evidence="9 10" key="1">
    <citation type="submission" date="2016-02" db="EMBL/GenBank/DDBJ databases">
        <authorList>
            <consortium name="Pathogen Informatics"/>
        </authorList>
    </citation>
    <scope>NUCLEOTIDE SEQUENCE [LARGE SCALE GENOMIC DNA]</scope>
    <source>
        <strain evidence="9 10">LSS69</strain>
    </source>
</reference>
<feature type="compositionally biased region" description="Low complexity" evidence="5">
    <location>
        <begin position="238"/>
        <end position="251"/>
    </location>
</feature>
<dbReference type="RefSeq" id="WP_153597580.1">
    <property type="nucleotide sequence ID" value="NZ_CEHX01000124.1"/>
</dbReference>
<evidence type="ECO:0000256" key="1">
    <source>
        <dbReference type="ARBA" id="ARBA00022512"/>
    </source>
</evidence>
<evidence type="ECO:0000256" key="7">
    <source>
        <dbReference type="SAM" id="SignalP"/>
    </source>
</evidence>
<keyword evidence="4" id="KW-0572">Peptidoglycan-anchor</keyword>
<evidence type="ECO:0000256" key="5">
    <source>
        <dbReference type="SAM" id="MobiDB-lite"/>
    </source>
</evidence>
<name>A0A116MA55_STRSU</name>
<keyword evidence="6" id="KW-0812">Transmembrane</keyword>
<dbReference type="Proteomes" id="UP000071533">
    <property type="component" value="Unassembled WGS sequence"/>
</dbReference>
<evidence type="ECO:0000313" key="10">
    <source>
        <dbReference type="Proteomes" id="UP000071533"/>
    </source>
</evidence>
<feature type="compositionally biased region" description="Low complexity" evidence="5">
    <location>
        <begin position="179"/>
        <end position="212"/>
    </location>
</feature>
<feature type="compositionally biased region" description="Polar residues" evidence="5">
    <location>
        <begin position="150"/>
        <end position="160"/>
    </location>
</feature>
<evidence type="ECO:0000259" key="8">
    <source>
        <dbReference type="Pfam" id="PF00746"/>
    </source>
</evidence>
<evidence type="ECO:0000256" key="4">
    <source>
        <dbReference type="ARBA" id="ARBA00023088"/>
    </source>
</evidence>
<keyword evidence="6" id="KW-1133">Transmembrane helix</keyword>
<feature type="region of interest" description="Disordered" evidence="5">
    <location>
        <begin position="149"/>
        <end position="263"/>
    </location>
</feature>
<feature type="domain" description="Gram-positive cocci surface proteins LPxTG" evidence="8">
    <location>
        <begin position="255"/>
        <end position="293"/>
    </location>
</feature>
<evidence type="ECO:0000313" key="9">
    <source>
        <dbReference type="EMBL" id="CYV36351.1"/>
    </source>
</evidence>
<keyword evidence="3 7" id="KW-0732">Signal</keyword>
<organism evidence="9 10">
    <name type="scientific">Streptococcus suis</name>
    <dbReference type="NCBI Taxonomy" id="1307"/>
    <lineage>
        <taxon>Bacteria</taxon>
        <taxon>Bacillati</taxon>
        <taxon>Bacillota</taxon>
        <taxon>Bacilli</taxon>
        <taxon>Lactobacillales</taxon>
        <taxon>Streptococcaceae</taxon>
        <taxon>Streptococcus</taxon>
    </lineage>
</organism>
<sequence>MNKIVKYSITLASLAVLGGVSPLSTQLVGPETIVYANNPTQTETRQIRMVYKDSEKAEYIGEVSYISLKPGETYTFTAPELAGYEFVSLDYADANYWTEGVIVSGTKEQHYRSNVGTLTLAYEDIVPVIEADKSYIPILYINYKEVVATNPDSNSETGETLPTDKGETLPTDKGETIPTDTSKSQISTSSKETTTETSASSQSTNTETSSATGSEMPIKHAADDKTVNTGKAEKRNTETTGSETSIKTGTSSKKESTEKKTLPKTGQEYSYLPLLGITGLSLIASTYLLRRKIN</sequence>
<gene>
    <name evidence="9" type="ORF">ERS132431_00997</name>
</gene>
<dbReference type="Pfam" id="PF00746">
    <property type="entry name" value="Gram_pos_anchor"/>
    <property type="match status" value="1"/>
</dbReference>